<accession>A0ABV5UYS6</accession>
<proteinExistence type="predicted"/>
<evidence type="ECO:0000313" key="3">
    <source>
        <dbReference type="Proteomes" id="UP001589613"/>
    </source>
</evidence>
<name>A0ABV5UYS6_9MICO</name>
<gene>
    <name evidence="2" type="ORF">ACFFN0_01080</name>
</gene>
<keyword evidence="3" id="KW-1185">Reference proteome</keyword>
<dbReference type="PANTHER" id="PTHR42747">
    <property type="entry name" value="NITRONATE MONOOXYGENASE-RELATED"/>
    <property type="match status" value="1"/>
</dbReference>
<feature type="region of interest" description="Disordered" evidence="1">
    <location>
        <begin position="1"/>
        <end position="20"/>
    </location>
</feature>
<dbReference type="EMBL" id="JBHMAX010000002">
    <property type="protein sequence ID" value="MFB9730633.1"/>
    <property type="molecule type" value="Genomic_DNA"/>
</dbReference>
<dbReference type="SUPFAM" id="SSF51412">
    <property type="entry name" value="Inosine monophosphate dehydrogenase (IMPDH)"/>
    <property type="match status" value="1"/>
</dbReference>
<dbReference type="InterPro" id="IPR013785">
    <property type="entry name" value="Aldolase_TIM"/>
</dbReference>
<sequence>GADVLVLQGQEAGGHRASHDPEVEPAVIDHLGLLETVGPTTSLPLVAAGGVTTPGDVRRAQDAGAAAVQVGTALLLATESGASRTYRAALRDPSLTERVTTRAFSGRVAGALRNRFVDRFAPLAPPAFPVLDQVSRPVRTAAAAAGDVHGIHVWAGSGWRACQDRPAGEIVRELAP</sequence>
<evidence type="ECO:0000313" key="2">
    <source>
        <dbReference type="EMBL" id="MFB9730633.1"/>
    </source>
</evidence>
<dbReference type="GO" id="GO:0016491">
    <property type="term" value="F:oxidoreductase activity"/>
    <property type="evidence" value="ECO:0007669"/>
    <property type="project" value="UniProtKB-KW"/>
</dbReference>
<dbReference type="EC" id="1.13.12.-" evidence="2"/>
<dbReference type="Pfam" id="PF03060">
    <property type="entry name" value="NMO"/>
    <property type="match status" value="1"/>
</dbReference>
<dbReference type="PANTHER" id="PTHR42747:SF3">
    <property type="entry name" value="NITRONATE MONOOXYGENASE-RELATED"/>
    <property type="match status" value="1"/>
</dbReference>
<keyword evidence="2" id="KW-0560">Oxidoreductase</keyword>
<organism evidence="2 3">
    <name type="scientific">Ornithinimicrobium kibberense</name>
    <dbReference type="NCBI Taxonomy" id="282060"/>
    <lineage>
        <taxon>Bacteria</taxon>
        <taxon>Bacillati</taxon>
        <taxon>Actinomycetota</taxon>
        <taxon>Actinomycetes</taxon>
        <taxon>Micrococcales</taxon>
        <taxon>Ornithinimicrobiaceae</taxon>
        <taxon>Ornithinimicrobium</taxon>
    </lineage>
</organism>
<feature type="non-terminal residue" evidence="2">
    <location>
        <position position="1"/>
    </location>
</feature>
<dbReference type="Proteomes" id="UP001589613">
    <property type="component" value="Unassembled WGS sequence"/>
</dbReference>
<dbReference type="Gene3D" id="3.20.20.70">
    <property type="entry name" value="Aldolase class I"/>
    <property type="match status" value="1"/>
</dbReference>
<comment type="caution">
    <text evidence="2">The sequence shown here is derived from an EMBL/GenBank/DDBJ whole genome shotgun (WGS) entry which is preliminary data.</text>
</comment>
<evidence type="ECO:0000256" key="1">
    <source>
        <dbReference type="SAM" id="MobiDB-lite"/>
    </source>
</evidence>
<reference evidence="2 3" key="1">
    <citation type="submission" date="2024-09" db="EMBL/GenBank/DDBJ databases">
        <authorList>
            <person name="Sun Q."/>
            <person name="Mori K."/>
        </authorList>
    </citation>
    <scope>NUCLEOTIDE SEQUENCE [LARGE SCALE GENOMIC DNA]</scope>
    <source>
        <strain evidence="2 3">JCM 12763</strain>
    </source>
</reference>
<dbReference type="RefSeq" id="WP_377465447.1">
    <property type="nucleotide sequence ID" value="NZ_JBHMAX010000002.1"/>
</dbReference>
<protein>
    <submittedName>
        <fullName evidence="2">NAD(P)H-dependent flavin oxidoreductase</fullName>
        <ecNumber evidence="2">1.13.12.-</ecNumber>
    </submittedName>
</protein>